<dbReference type="InterPro" id="IPR000801">
    <property type="entry name" value="Esterase-like"/>
</dbReference>
<organism evidence="3 4">
    <name type="scientific">Hwangdonia lutea</name>
    <dbReference type="NCBI Taxonomy" id="3075823"/>
    <lineage>
        <taxon>Bacteria</taxon>
        <taxon>Pseudomonadati</taxon>
        <taxon>Bacteroidota</taxon>
        <taxon>Flavobacteriia</taxon>
        <taxon>Flavobacteriales</taxon>
        <taxon>Flavobacteriaceae</taxon>
        <taxon>Hwangdonia</taxon>
    </lineage>
</organism>
<dbReference type="KEGG" id="hws:RNZ46_14630"/>
<dbReference type="GO" id="GO:0016788">
    <property type="term" value="F:hydrolase activity, acting on ester bonds"/>
    <property type="evidence" value="ECO:0007669"/>
    <property type="project" value="TreeGrafter"/>
</dbReference>
<dbReference type="Proteomes" id="UP001302486">
    <property type="component" value="Chromosome"/>
</dbReference>
<evidence type="ECO:0000313" key="4">
    <source>
        <dbReference type="Proteomes" id="UP001302486"/>
    </source>
</evidence>
<dbReference type="InterPro" id="IPR029058">
    <property type="entry name" value="AB_hydrolase_fold"/>
</dbReference>
<dbReference type="InterPro" id="IPR052558">
    <property type="entry name" value="Siderophore_Hydrolase_D"/>
</dbReference>
<gene>
    <name evidence="3" type="ORF">RNZ46_14630</name>
</gene>
<dbReference type="SUPFAM" id="SSF53474">
    <property type="entry name" value="alpha/beta-Hydrolases"/>
    <property type="match status" value="1"/>
</dbReference>
<dbReference type="Pfam" id="PF00756">
    <property type="entry name" value="Esterase"/>
    <property type="match status" value="1"/>
</dbReference>
<dbReference type="EMBL" id="CP136521">
    <property type="protein sequence ID" value="WOD43224.1"/>
    <property type="molecule type" value="Genomic_DNA"/>
</dbReference>
<evidence type="ECO:0000256" key="1">
    <source>
        <dbReference type="ARBA" id="ARBA00005622"/>
    </source>
</evidence>
<dbReference type="PANTHER" id="PTHR40841:SF2">
    <property type="entry name" value="SIDEROPHORE-DEGRADING ESTERASE (EUROFUNG)"/>
    <property type="match status" value="1"/>
</dbReference>
<dbReference type="RefSeq" id="WP_316982912.1">
    <property type="nucleotide sequence ID" value="NZ_CP136521.1"/>
</dbReference>
<sequence>MKQLITVFSFIFIFGIQTLFAQQNNNILVGSKFNIYSSILDENRTCLISLPNSYNDSTDIDKKYPIIILLDGSVHFKTTVGTVHFMSSDRNRNYLMPETIIVAIENVDRRRDFTVTKIKTKRPNTGGGGRKFLNFMEKELIPHIDKNYRTESHRTLIGHSLGGLLTLNAYMDKNSVFNTYIAIDPSIWWNEEMMKNKVDAISSISLNKKLYIATANQGAANYERNKKRHDDFYALMTEKSDEPLKVELEYFEKENHRSVPLIALYKGLKYINQEH</sequence>
<reference evidence="4" key="1">
    <citation type="submission" date="2024-06" db="EMBL/GenBank/DDBJ databases">
        <title>Hwangdonia haimaensis gen. nov., sp. nov., a member of the family Flavobacteriaceae isolated from the haima cold seep.</title>
        <authorList>
            <person name="Li J."/>
        </authorList>
    </citation>
    <scope>NUCLEOTIDE SEQUENCE [LARGE SCALE GENOMIC DNA]</scope>
    <source>
        <strain evidence="4">SCSIO 19198</strain>
    </source>
</reference>
<evidence type="ECO:0000313" key="3">
    <source>
        <dbReference type="EMBL" id="WOD43224.1"/>
    </source>
</evidence>
<accession>A0AA97EKQ8</accession>
<dbReference type="Gene3D" id="3.40.50.1820">
    <property type="entry name" value="alpha/beta hydrolase"/>
    <property type="match status" value="1"/>
</dbReference>
<comment type="similarity">
    <text evidence="1">Belongs to the esterase D family.</text>
</comment>
<name>A0AA97EKQ8_9FLAO</name>
<keyword evidence="4" id="KW-1185">Reference proteome</keyword>
<keyword evidence="2 3" id="KW-0378">Hydrolase</keyword>
<dbReference type="AlphaFoldDB" id="A0AA97EKQ8"/>
<evidence type="ECO:0000256" key="2">
    <source>
        <dbReference type="ARBA" id="ARBA00022801"/>
    </source>
</evidence>
<proteinExistence type="inferred from homology"/>
<protein>
    <submittedName>
        <fullName evidence="3">Alpha/beta hydrolase-fold protein</fullName>
    </submittedName>
</protein>
<dbReference type="PANTHER" id="PTHR40841">
    <property type="entry name" value="SIDEROPHORE TRIACETYLFUSARININE C ESTERASE"/>
    <property type="match status" value="1"/>
</dbReference>